<sequence>MALTRDIAVPITVNLLSAGLLFSASLLLEPVQNFVFPPEEIPDYPLFCTVEPWLDRDRGTLVVDLFIINTTQNDYTHADLQRLLDTRKLDPKSSLSPDLVLTYWRKLEETVIGRVGEPDRYPVFNLGKGEVEVGVNEASNQVGIRVERISPRAVIKIGLLIHNLPDIETMAVQRTNKAIVPFDFMPYEEHCYTRG</sequence>
<dbReference type="RefSeq" id="WP_282733543.1">
    <property type="nucleotide sequence ID" value="NZ_JASCQP010000002.1"/>
</dbReference>
<accession>A0ABT6UWU4</accession>
<comment type="caution">
    <text evidence="2">The sequence shown here is derived from an EMBL/GenBank/DDBJ whole genome shotgun (WGS) entry which is preliminary data.</text>
</comment>
<name>A0ABT6UWU4_9GAMM</name>
<protein>
    <submittedName>
        <fullName evidence="2">Uncharacterized protein</fullName>
    </submittedName>
</protein>
<keyword evidence="1" id="KW-0472">Membrane</keyword>
<evidence type="ECO:0000256" key="1">
    <source>
        <dbReference type="SAM" id="Phobius"/>
    </source>
</evidence>
<dbReference type="EMBL" id="JASCQP010000002">
    <property type="protein sequence ID" value="MDI5889489.1"/>
    <property type="molecule type" value="Genomic_DNA"/>
</dbReference>
<keyword evidence="1" id="KW-1133">Transmembrane helix</keyword>
<keyword evidence="1" id="KW-0812">Transmembrane</keyword>
<evidence type="ECO:0000313" key="3">
    <source>
        <dbReference type="Proteomes" id="UP001225957"/>
    </source>
</evidence>
<reference evidence="2 3" key="1">
    <citation type="submission" date="2023-04" db="EMBL/GenBank/DDBJ databases">
        <title>Halomonas strains isolated from rhizosphere soil.</title>
        <authorList>
            <person name="Xu L."/>
            <person name="Sun J.-Q."/>
        </authorList>
    </citation>
    <scope>NUCLEOTIDE SEQUENCE [LARGE SCALE GENOMIC DNA]</scope>
    <source>
        <strain evidence="2 3">LR5S20</strain>
    </source>
</reference>
<feature type="transmembrane region" description="Helical" evidence="1">
    <location>
        <begin position="7"/>
        <end position="28"/>
    </location>
</feature>
<gene>
    <name evidence="2" type="ORF">QLQ83_00045</name>
</gene>
<dbReference type="Proteomes" id="UP001225957">
    <property type="component" value="Unassembled WGS sequence"/>
</dbReference>
<proteinExistence type="predicted"/>
<keyword evidence="3" id="KW-1185">Reference proteome</keyword>
<evidence type="ECO:0000313" key="2">
    <source>
        <dbReference type="EMBL" id="MDI5889489.1"/>
    </source>
</evidence>
<organism evidence="2 3">
    <name type="scientific">Halomonas rhizosphaerae</name>
    <dbReference type="NCBI Taxonomy" id="3043296"/>
    <lineage>
        <taxon>Bacteria</taxon>
        <taxon>Pseudomonadati</taxon>
        <taxon>Pseudomonadota</taxon>
        <taxon>Gammaproteobacteria</taxon>
        <taxon>Oceanospirillales</taxon>
        <taxon>Halomonadaceae</taxon>
        <taxon>Halomonas</taxon>
    </lineage>
</organism>